<keyword evidence="2" id="KW-1185">Reference proteome</keyword>
<dbReference type="InterPro" id="IPR010352">
    <property type="entry name" value="DUF945"/>
</dbReference>
<dbReference type="EMBL" id="CP039852">
    <property type="protein sequence ID" value="QCZ93458.1"/>
    <property type="molecule type" value="Genomic_DNA"/>
</dbReference>
<dbReference type="KEGG" id="salk:FBQ74_08150"/>
<gene>
    <name evidence="1" type="ORF">FBQ74_08150</name>
</gene>
<organism evidence="1 2">
    <name type="scientific">Salinimonas iocasae</name>
    <dbReference type="NCBI Taxonomy" id="2572577"/>
    <lineage>
        <taxon>Bacteria</taxon>
        <taxon>Pseudomonadati</taxon>
        <taxon>Pseudomonadota</taxon>
        <taxon>Gammaproteobacteria</taxon>
        <taxon>Alteromonadales</taxon>
        <taxon>Alteromonadaceae</taxon>
        <taxon>Alteromonas/Salinimonas group</taxon>
        <taxon>Salinimonas</taxon>
    </lineage>
</organism>
<accession>A0A5B7YD10</accession>
<evidence type="ECO:0000313" key="2">
    <source>
        <dbReference type="Proteomes" id="UP000304912"/>
    </source>
</evidence>
<reference evidence="1 2" key="1">
    <citation type="submission" date="2019-04" db="EMBL/GenBank/DDBJ databases">
        <title>Salinimonas iocasae sp. nov., a halophilic bacterium isolated from the outer tube casing of tubeworms in Okinawa Trough.</title>
        <authorList>
            <person name="Zhang H."/>
            <person name="Wang H."/>
            <person name="Li C."/>
        </authorList>
    </citation>
    <scope>NUCLEOTIDE SEQUENCE [LARGE SCALE GENOMIC DNA]</scope>
    <source>
        <strain evidence="1 2">KX18D6</strain>
    </source>
</reference>
<dbReference type="Pfam" id="PF06097">
    <property type="entry name" value="DUF945"/>
    <property type="match status" value="1"/>
</dbReference>
<dbReference type="OrthoDB" id="6384045at2"/>
<sequence>MGKKSVLIVGGLAILAIGGQVLTKSRYSTVIEHQFDSLKKAYQLQGIELSRQITEESFLGAKDTVFVTLTEDYLSQYGLSESSPLKVEFNNDCTFFPFYVLCDSALRSPNGDLSSLSKFSPKMDYSINVLFDSMHGNLSLEEAVIEENDGTLTIYPLTVAYDTDLALDEINVSLNWQGTTLKGSSSGTDITLGNLNFTAESSRVFDNVYASEATMTLSDIDVSSATYGTDVTISNARFTTEFEEETSDTFELEYKVTIDDIDAKSQQMVISDFIIDISLDNISRKTMAYLNGDEQSNDSEQISLMLNEFGKSEHSIDIEAFDFKLSDVPLKSAGSLTMATFEEADIKAGFVTEKLAGAIDITIGKAITDAFPASKPVIQQYLDQGLLSEESDLYKVKITLDNGNVLANEIPVYQM</sequence>
<dbReference type="Proteomes" id="UP000304912">
    <property type="component" value="Chromosome"/>
</dbReference>
<dbReference type="RefSeq" id="WP_139756202.1">
    <property type="nucleotide sequence ID" value="NZ_CP039852.1"/>
</dbReference>
<evidence type="ECO:0000313" key="1">
    <source>
        <dbReference type="EMBL" id="QCZ93458.1"/>
    </source>
</evidence>
<dbReference type="AlphaFoldDB" id="A0A5B7YD10"/>
<name>A0A5B7YD10_9ALTE</name>
<proteinExistence type="predicted"/>
<protein>
    <submittedName>
        <fullName evidence="1">DUF945 domain-containing protein</fullName>
    </submittedName>
</protein>